<name>A0A6H0KVL1_9BACE</name>
<evidence type="ECO:0000313" key="2">
    <source>
        <dbReference type="Proteomes" id="UP000501780"/>
    </source>
</evidence>
<organism evidence="1 2">
    <name type="scientific">Bacteroides faecium</name>
    <dbReference type="NCBI Taxonomy" id="2715212"/>
    <lineage>
        <taxon>Bacteria</taxon>
        <taxon>Pseudomonadati</taxon>
        <taxon>Bacteroidota</taxon>
        <taxon>Bacteroidia</taxon>
        <taxon>Bacteroidales</taxon>
        <taxon>Bacteroidaceae</taxon>
        <taxon>Bacteroides</taxon>
    </lineage>
</organism>
<sequence>MKFNLCNLFVLFSFVLVYSSCDKLELQKDYDYKGEALDPHVDMTAWEFMNSRPDIFSIMKEAVEYAGMQEYYSQTDSLMTYLFINDTGMQTFINSRGGLVITHVDVEVVRKFLQYHIIRGEYHAYNKKLPVEPIYVKTMLKGEDGLLTIKVNKSSANSVGSPIANGNIVVNESASNFKSKRISSVTSNILPVNGAIHVFSDYAYYRKDANYTPAF</sequence>
<accession>A0A6H0KVL1</accession>
<dbReference type="KEGG" id="bfc:BacF7301_00215"/>
<dbReference type="EMBL" id="CP050831">
    <property type="protein sequence ID" value="QIU97362.1"/>
    <property type="molecule type" value="Genomic_DNA"/>
</dbReference>
<dbReference type="Gene3D" id="2.30.180.10">
    <property type="entry name" value="FAS1 domain"/>
    <property type="match status" value="1"/>
</dbReference>
<evidence type="ECO:0000313" key="1">
    <source>
        <dbReference type="EMBL" id="QIU97362.1"/>
    </source>
</evidence>
<dbReference type="Proteomes" id="UP000501780">
    <property type="component" value="Chromosome"/>
</dbReference>
<keyword evidence="2" id="KW-1185">Reference proteome</keyword>
<evidence type="ECO:0008006" key="3">
    <source>
        <dbReference type="Google" id="ProtNLM"/>
    </source>
</evidence>
<dbReference type="AlphaFoldDB" id="A0A6H0KVL1"/>
<protein>
    <recommendedName>
        <fullName evidence="3">FAS1 domain-containing protein</fullName>
    </recommendedName>
</protein>
<proteinExistence type="predicted"/>
<reference evidence="1 2" key="1">
    <citation type="submission" date="2020-03" db="EMBL/GenBank/DDBJ databases">
        <title>Genomic analysis of Bacteroides faecium CBA7301.</title>
        <authorList>
            <person name="Kim J."/>
            <person name="Roh S.W."/>
        </authorList>
    </citation>
    <scope>NUCLEOTIDE SEQUENCE [LARGE SCALE GENOMIC DNA]</scope>
    <source>
        <strain evidence="1 2">CBA7301</strain>
    </source>
</reference>
<gene>
    <name evidence="1" type="ORF">BacF7301_00215</name>
</gene>
<dbReference type="InterPro" id="IPR036378">
    <property type="entry name" value="FAS1_dom_sf"/>
</dbReference>
<dbReference type="SUPFAM" id="SSF82153">
    <property type="entry name" value="FAS1 domain"/>
    <property type="match status" value="1"/>
</dbReference>